<keyword evidence="1" id="KW-0472">Membrane</keyword>
<gene>
    <name evidence="3" type="ORF">COV60_01735</name>
</gene>
<keyword evidence="1" id="KW-0812">Transmembrane</keyword>
<evidence type="ECO:0000256" key="1">
    <source>
        <dbReference type="SAM" id="Phobius"/>
    </source>
</evidence>
<feature type="transmembrane region" description="Helical" evidence="1">
    <location>
        <begin position="20"/>
        <end position="38"/>
    </location>
</feature>
<feature type="domain" description="Periplasmic copper-binding protein NosD beta helix" evidence="2">
    <location>
        <begin position="638"/>
        <end position="747"/>
    </location>
</feature>
<dbReference type="InterPro" id="IPR007742">
    <property type="entry name" value="NosD_dom"/>
</dbReference>
<sequence length="783" mass="81953">MNSFYFLNSDMQKNIYTSSLPLHIVVGLFFAFALWSMYTPFFTGQDIPQALAVAPDLTVCDVGCTHTSIVDAIASSTDGYVIEVGTTSTYTPSNDASGFEFNVPNLTLQCANDSVIIGVASHNSYSITVAGSLTVQNCHFDNVDFTGTSDVAYSGMTFSNNTFTSSTASAGSFIKLTGTVSTTISGNSGLNGITLTSSTNAIVSNNTIDVNFVESNSGVTMTNSVLDMTNNDNNTFSNNTVIAANTNLGNSAWGSFNYGTDFTIATNTFKVSVVTSTAFNYLLSINDVTATMNGNLFIGPTLSNANLIRFNASTSTVASSTLESFNNTFVKYTNGTAFEVYDQSSFGSRVTSTYNIFYQAATTASGTAISYPSSPAAGSATSSDYNLFWNYATNISGNGSTYAISSNSIQKDPFFSNTTTYNSISEFSGVFDVNGTRDIGHISQARVGTIPIGTGNLITTFDTVSTTVRANDTLNFTAGTFDGFSISSLSGITIDGVGATTIFNAGASANALSFTSSDSLTLTDFVTQNASSTVTTYTMTRHPFSYGGTDYDALVGGGSGVTLFSGDGGFGDIHNVATNDTDISSYVGTPAQDWHLGLVALGPNNGNAKLTIYFRGDFFSDEAGALSYTQGIDADATIVFWATSTLVADDSGNYTYNAPSGPTVITLYQSGTPSIDKTVIYYAGIKLDNSDSATITNVTSTANSYGIWFNGSSASNTVNTSTLSSSVVYDVFSSSTADNTLNNTSFTVASSSVSGAGNVDVYYRSRAYVTGSESSPLAGEPVT</sequence>
<dbReference type="InterPro" id="IPR006626">
    <property type="entry name" value="PbH1"/>
</dbReference>
<name>A0A2H0N2Q7_9BACT</name>
<keyword evidence="1" id="KW-1133">Transmembrane helix</keyword>
<evidence type="ECO:0000259" key="2">
    <source>
        <dbReference type="Pfam" id="PF05048"/>
    </source>
</evidence>
<dbReference type="AlphaFoldDB" id="A0A2H0N2Q7"/>
<accession>A0A2H0N2Q7</accession>
<dbReference type="EMBL" id="PCWM01000038">
    <property type="protein sequence ID" value="PIR03173.1"/>
    <property type="molecule type" value="Genomic_DNA"/>
</dbReference>
<evidence type="ECO:0000313" key="3">
    <source>
        <dbReference type="EMBL" id="PIR03173.1"/>
    </source>
</evidence>
<dbReference type="InterPro" id="IPR011050">
    <property type="entry name" value="Pectin_lyase_fold/virulence"/>
</dbReference>
<dbReference type="SMART" id="SM00710">
    <property type="entry name" value="PbH1"/>
    <property type="match status" value="5"/>
</dbReference>
<reference evidence="3 4" key="1">
    <citation type="submission" date="2017-09" db="EMBL/GenBank/DDBJ databases">
        <title>Depth-based differentiation of microbial function through sediment-hosted aquifers and enrichment of novel symbionts in the deep terrestrial subsurface.</title>
        <authorList>
            <person name="Probst A.J."/>
            <person name="Ladd B."/>
            <person name="Jarett J.K."/>
            <person name="Geller-Mcgrath D.E."/>
            <person name="Sieber C.M."/>
            <person name="Emerson J.B."/>
            <person name="Anantharaman K."/>
            <person name="Thomas B.C."/>
            <person name="Malmstrom R."/>
            <person name="Stieglmeier M."/>
            <person name="Klingl A."/>
            <person name="Woyke T."/>
            <person name="Ryan C.M."/>
            <person name="Banfield J.F."/>
        </authorList>
    </citation>
    <scope>NUCLEOTIDE SEQUENCE [LARGE SCALE GENOMIC DNA]</scope>
    <source>
        <strain evidence="3">CG11_big_fil_rev_8_21_14_0_20_43_7</strain>
    </source>
</reference>
<organism evidence="3 4">
    <name type="scientific">Candidatus Magasanikbacteria bacterium CG11_big_fil_rev_8_21_14_0_20_43_7</name>
    <dbReference type="NCBI Taxonomy" id="1974654"/>
    <lineage>
        <taxon>Bacteria</taxon>
        <taxon>Candidatus Magasanikiibacteriota</taxon>
    </lineage>
</organism>
<dbReference type="SUPFAM" id="SSF51126">
    <property type="entry name" value="Pectin lyase-like"/>
    <property type="match status" value="1"/>
</dbReference>
<comment type="caution">
    <text evidence="3">The sequence shown here is derived from an EMBL/GenBank/DDBJ whole genome shotgun (WGS) entry which is preliminary data.</text>
</comment>
<evidence type="ECO:0000313" key="4">
    <source>
        <dbReference type="Proteomes" id="UP000229782"/>
    </source>
</evidence>
<dbReference type="Proteomes" id="UP000229782">
    <property type="component" value="Unassembled WGS sequence"/>
</dbReference>
<protein>
    <recommendedName>
        <fullName evidence="2">Periplasmic copper-binding protein NosD beta helix domain-containing protein</fullName>
    </recommendedName>
</protein>
<dbReference type="Pfam" id="PF05048">
    <property type="entry name" value="NosD"/>
    <property type="match status" value="1"/>
</dbReference>
<proteinExistence type="predicted"/>